<feature type="region of interest" description="Disordered" evidence="3">
    <location>
        <begin position="585"/>
        <end position="626"/>
    </location>
</feature>
<organism evidence="5 6">
    <name type="scientific">Leishmania donovani</name>
    <dbReference type="NCBI Taxonomy" id="5661"/>
    <lineage>
        <taxon>Eukaryota</taxon>
        <taxon>Discoba</taxon>
        <taxon>Euglenozoa</taxon>
        <taxon>Kinetoplastea</taxon>
        <taxon>Metakinetoplastina</taxon>
        <taxon>Trypanosomatida</taxon>
        <taxon>Trypanosomatidae</taxon>
        <taxon>Leishmaniinae</taxon>
        <taxon>Leishmania</taxon>
    </lineage>
</organism>
<dbReference type="GO" id="GO:0061630">
    <property type="term" value="F:ubiquitin protein ligase activity"/>
    <property type="evidence" value="ECO:0007669"/>
    <property type="project" value="UniProtKB-EC"/>
</dbReference>
<evidence type="ECO:0000256" key="2">
    <source>
        <dbReference type="ARBA" id="ARBA00012483"/>
    </source>
</evidence>
<dbReference type="EC" id="2.3.2.27" evidence="2"/>
<sequence>MSVHPAVQSLCEQPIDTIGLTAVSAVASALGDVSTATDLIQRPEQEKALHDLLKKCMSILNNSGKNFALRLACLECLYALSQPPIPAFRTGLLCNTLNSVNSSVEEMLARTGPSGTESPSSAREMFTVLVFRFTNYDTKVARLLLQHMCDGDVGTMMQTLLRVMVQHCETCEWPLLQAALQSLYELTVPITYYATGKDGAAEPSCDSAATATDSSLQSFTVESFQDRIAVLLTEMRNHRLLEKLLASLRLSWHESTHNRSPPSLAQGYAESVALGALGRPDVAHTVTSASAEQQMELLNWLSAFTLLCRALDNMVEFCRDAKLSREVRARLLSDPGCHDWLASAAVPAVVAAIQVWMSEDGASATPAAISDDSAGPFATAKVKLSLLTAAVTLLRMLRFALYKPAVGFTAALLSSMACLAAQVQRGEPHLRLQYGGMQVMLLTIECLVNMNAVAVTSPVNLSESYHGLLRTIAADKTRCTLSNCSSDASSGHGAVAEPQPDALLPIAEWFILCVREEESSFFDIDSGNASVALLHECFASEEAMLQDAADRVADLVALESQLAMMQNFLLLMTLTELLSGLPDGGLERLTQSGPRRRSGATDAQQKPPNDSGSSSKRCRPSKKKASHHPAAYVCDLTGKLMREPVVLKGGHRFEFDALQNVILQVGHVDPISGESIDEDVEVNIALQQEIAAYRVHVGKACGISDIRPGWADEAQMPEAWREHPEFAPWRPPDSTIEIRGTTLRNAGT</sequence>
<name>A0A504XNZ3_LEIDO</name>
<evidence type="ECO:0000256" key="3">
    <source>
        <dbReference type="SAM" id="MobiDB-lite"/>
    </source>
</evidence>
<dbReference type="Gene3D" id="3.30.40.10">
    <property type="entry name" value="Zinc/RING finger domain, C3HC4 (zinc finger)"/>
    <property type="match status" value="1"/>
</dbReference>
<gene>
    <name evidence="5" type="ORF">CGC20_17305</name>
</gene>
<dbReference type="InterPro" id="IPR003613">
    <property type="entry name" value="Ubox_domain"/>
</dbReference>
<protein>
    <recommendedName>
        <fullName evidence="2">RING-type E3 ubiquitin transferase</fullName>
        <ecNumber evidence="2">2.3.2.27</ecNumber>
    </recommendedName>
</protein>
<evidence type="ECO:0000313" key="5">
    <source>
        <dbReference type="EMBL" id="TPP50114.1"/>
    </source>
</evidence>
<dbReference type="EMBL" id="RHLD01000039">
    <property type="protein sequence ID" value="TPP50114.1"/>
    <property type="molecule type" value="Genomic_DNA"/>
</dbReference>
<dbReference type="SUPFAM" id="SSF48371">
    <property type="entry name" value="ARM repeat"/>
    <property type="match status" value="1"/>
</dbReference>
<dbReference type="InterPro" id="IPR013083">
    <property type="entry name" value="Znf_RING/FYVE/PHD"/>
</dbReference>
<dbReference type="SMART" id="SM00504">
    <property type="entry name" value="Ubox"/>
    <property type="match status" value="1"/>
</dbReference>
<evidence type="ECO:0000259" key="4">
    <source>
        <dbReference type="PROSITE" id="PS51698"/>
    </source>
</evidence>
<dbReference type="VEuPathDB" id="TriTrypDB:LdCL_130010900"/>
<evidence type="ECO:0000256" key="1">
    <source>
        <dbReference type="ARBA" id="ARBA00000900"/>
    </source>
</evidence>
<dbReference type="VEuPathDB" id="TriTrypDB:LDHU3_13.0740"/>
<feature type="compositionally biased region" description="Basic residues" evidence="3">
    <location>
        <begin position="616"/>
        <end position="626"/>
    </location>
</feature>
<dbReference type="Pfam" id="PF04564">
    <property type="entry name" value="U-box"/>
    <property type="match status" value="1"/>
</dbReference>
<feature type="compositionally biased region" description="Polar residues" evidence="3">
    <location>
        <begin position="601"/>
        <end position="610"/>
    </location>
</feature>
<reference evidence="6" key="1">
    <citation type="submission" date="2019-02" db="EMBL/GenBank/DDBJ databases">
        <title>FDA dAtabase for Regulatory Grade micrObial Sequences (FDA-ARGOS): Supporting development and validation of Infectious Disease Dx tests.</title>
        <authorList>
            <person name="Duncan R."/>
            <person name="Fisher C."/>
            <person name="Tallon L."/>
            <person name="Sadzewicz L."/>
            <person name="Sengamalay N."/>
            <person name="Ott S."/>
            <person name="Godinez A."/>
            <person name="Nagaraj S."/>
            <person name="Vavikolanu K."/>
            <person name="Vyas G."/>
            <person name="Nadendla S."/>
            <person name="Aluvathingal J."/>
            <person name="Sichtig H."/>
        </authorList>
    </citation>
    <scope>NUCLEOTIDE SEQUENCE [LARGE SCALE GENOMIC DNA]</scope>
    <source>
        <strain evidence="6">FDAARGOS_360</strain>
    </source>
</reference>
<dbReference type="AlphaFoldDB" id="A0A504XNZ3"/>
<dbReference type="InterPro" id="IPR016024">
    <property type="entry name" value="ARM-type_fold"/>
</dbReference>
<comment type="catalytic activity">
    <reaction evidence="1">
        <text>S-ubiquitinyl-[E2 ubiquitin-conjugating enzyme]-L-cysteine + [acceptor protein]-L-lysine = [E2 ubiquitin-conjugating enzyme]-L-cysteine + N(6)-ubiquitinyl-[acceptor protein]-L-lysine.</text>
        <dbReference type="EC" id="2.3.2.27"/>
    </reaction>
</comment>
<feature type="domain" description="U-box" evidence="4">
    <location>
        <begin position="627"/>
        <end position="700"/>
    </location>
</feature>
<comment type="caution">
    <text evidence="5">The sequence shown here is derived from an EMBL/GenBank/DDBJ whole genome shotgun (WGS) entry which is preliminary data.</text>
</comment>
<proteinExistence type="predicted"/>
<dbReference type="VEuPathDB" id="TriTrypDB:LdBPK_130550.1"/>
<dbReference type="Proteomes" id="UP000318821">
    <property type="component" value="Unassembled WGS sequence"/>
</dbReference>
<dbReference type="GO" id="GO:0016567">
    <property type="term" value="P:protein ubiquitination"/>
    <property type="evidence" value="ECO:0007669"/>
    <property type="project" value="InterPro"/>
</dbReference>
<accession>A0A504XNZ3</accession>
<dbReference type="SUPFAM" id="SSF57850">
    <property type="entry name" value="RING/U-box"/>
    <property type="match status" value="1"/>
</dbReference>
<evidence type="ECO:0000313" key="6">
    <source>
        <dbReference type="Proteomes" id="UP000318821"/>
    </source>
</evidence>
<dbReference type="PROSITE" id="PS51698">
    <property type="entry name" value="U_BOX"/>
    <property type="match status" value="1"/>
</dbReference>